<feature type="domain" description="Helicase ATP-binding" evidence="7">
    <location>
        <begin position="116"/>
        <end position="298"/>
    </location>
</feature>
<accession>A0ABQ7H469</accession>
<dbReference type="CDD" id="cd18787">
    <property type="entry name" value="SF2_C_DEAD"/>
    <property type="match status" value="1"/>
</dbReference>
<dbReference type="PROSITE" id="PS51195">
    <property type="entry name" value="Q_MOTIF"/>
    <property type="match status" value="1"/>
</dbReference>
<evidence type="ECO:0000256" key="5">
    <source>
        <dbReference type="PROSITE-ProRule" id="PRU00552"/>
    </source>
</evidence>
<name>A0ABQ7H469_DUNSA</name>
<evidence type="ECO:0000256" key="6">
    <source>
        <dbReference type="SAM" id="MobiDB-lite"/>
    </source>
</evidence>
<organism evidence="10 11">
    <name type="scientific">Dunaliella salina</name>
    <name type="common">Green alga</name>
    <name type="synonym">Protococcus salinus</name>
    <dbReference type="NCBI Taxonomy" id="3046"/>
    <lineage>
        <taxon>Eukaryota</taxon>
        <taxon>Viridiplantae</taxon>
        <taxon>Chlorophyta</taxon>
        <taxon>core chlorophytes</taxon>
        <taxon>Chlorophyceae</taxon>
        <taxon>CS clade</taxon>
        <taxon>Chlamydomonadales</taxon>
        <taxon>Dunaliellaceae</taxon>
        <taxon>Dunaliella</taxon>
    </lineage>
</organism>
<dbReference type="PROSITE" id="PS51194">
    <property type="entry name" value="HELICASE_CTER"/>
    <property type="match status" value="1"/>
</dbReference>
<feature type="short sequence motif" description="Q motif" evidence="5">
    <location>
        <begin position="85"/>
        <end position="113"/>
    </location>
</feature>
<evidence type="ECO:0000256" key="2">
    <source>
        <dbReference type="ARBA" id="ARBA00022801"/>
    </source>
</evidence>
<dbReference type="SMART" id="SM00487">
    <property type="entry name" value="DEXDc"/>
    <property type="match status" value="1"/>
</dbReference>
<feature type="region of interest" description="Disordered" evidence="6">
    <location>
        <begin position="482"/>
        <end position="628"/>
    </location>
</feature>
<comment type="caution">
    <text evidence="10">The sequence shown here is derived from an EMBL/GenBank/DDBJ whole genome shotgun (WGS) entry which is preliminary data.</text>
</comment>
<dbReference type="Gene3D" id="3.40.50.300">
    <property type="entry name" value="P-loop containing nucleotide triphosphate hydrolases"/>
    <property type="match status" value="2"/>
</dbReference>
<dbReference type="EMBL" id="MU069480">
    <property type="protein sequence ID" value="KAF5841654.1"/>
    <property type="molecule type" value="Genomic_DNA"/>
</dbReference>
<dbReference type="InterPro" id="IPR011545">
    <property type="entry name" value="DEAD/DEAH_box_helicase_dom"/>
</dbReference>
<feature type="compositionally biased region" description="Low complexity" evidence="6">
    <location>
        <begin position="559"/>
        <end position="576"/>
    </location>
</feature>
<keyword evidence="1" id="KW-0547">Nucleotide-binding</keyword>
<proteinExistence type="predicted"/>
<dbReference type="Pfam" id="PF00270">
    <property type="entry name" value="DEAD"/>
    <property type="match status" value="1"/>
</dbReference>
<evidence type="ECO:0000259" key="9">
    <source>
        <dbReference type="PROSITE" id="PS51195"/>
    </source>
</evidence>
<keyword evidence="11" id="KW-1185">Reference proteome</keyword>
<dbReference type="SMART" id="SM00490">
    <property type="entry name" value="HELICc"/>
    <property type="match status" value="1"/>
</dbReference>
<dbReference type="InterPro" id="IPR044742">
    <property type="entry name" value="DEAD/DEAH_RhlB"/>
</dbReference>
<dbReference type="PANTHER" id="PTHR47960">
    <property type="entry name" value="DEAD-BOX ATP-DEPENDENT RNA HELICASE 50"/>
    <property type="match status" value="1"/>
</dbReference>
<keyword evidence="3" id="KW-0347">Helicase</keyword>
<dbReference type="CDD" id="cd00268">
    <property type="entry name" value="DEADc"/>
    <property type="match status" value="1"/>
</dbReference>
<reference evidence="10" key="1">
    <citation type="submission" date="2017-08" db="EMBL/GenBank/DDBJ databases">
        <authorList>
            <person name="Polle J.E."/>
            <person name="Barry K."/>
            <person name="Cushman J."/>
            <person name="Schmutz J."/>
            <person name="Tran D."/>
            <person name="Hathwaick L.T."/>
            <person name="Yim W.C."/>
            <person name="Jenkins J."/>
            <person name="Mckie-Krisberg Z.M."/>
            <person name="Prochnik S."/>
            <person name="Lindquist E."/>
            <person name="Dockter R.B."/>
            <person name="Adam C."/>
            <person name="Molina H."/>
            <person name="Bunkerborg J."/>
            <person name="Jin E."/>
            <person name="Buchheim M."/>
            <person name="Magnuson J."/>
        </authorList>
    </citation>
    <scope>NUCLEOTIDE SEQUENCE</scope>
    <source>
        <strain evidence="10">CCAP 19/18</strain>
    </source>
</reference>
<dbReference type="GO" id="GO:0016787">
    <property type="term" value="F:hydrolase activity"/>
    <property type="evidence" value="ECO:0007669"/>
    <property type="project" value="UniProtKB-KW"/>
</dbReference>
<dbReference type="InterPro" id="IPR001650">
    <property type="entry name" value="Helicase_C-like"/>
</dbReference>
<feature type="domain" description="Helicase C-terminal" evidence="8">
    <location>
        <begin position="322"/>
        <end position="497"/>
    </location>
</feature>
<dbReference type="Proteomes" id="UP000815325">
    <property type="component" value="Unassembled WGS sequence"/>
</dbReference>
<dbReference type="Pfam" id="PF00271">
    <property type="entry name" value="Helicase_C"/>
    <property type="match status" value="1"/>
</dbReference>
<feature type="compositionally biased region" description="Pro residues" evidence="6">
    <location>
        <begin position="68"/>
        <end position="79"/>
    </location>
</feature>
<evidence type="ECO:0000313" key="10">
    <source>
        <dbReference type="EMBL" id="KAF5841654.1"/>
    </source>
</evidence>
<feature type="domain" description="DEAD-box RNA helicase Q" evidence="9">
    <location>
        <begin position="85"/>
        <end position="113"/>
    </location>
</feature>
<evidence type="ECO:0000256" key="3">
    <source>
        <dbReference type="ARBA" id="ARBA00022806"/>
    </source>
</evidence>
<evidence type="ECO:0000259" key="8">
    <source>
        <dbReference type="PROSITE" id="PS51194"/>
    </source>
</evidence>
<dbReference type="PROSITE" id="PS51192">
    <property type="entry name" value="HELICASE_ATP_BIND_1"/>
    <property type="match status" value="1"/>
</dbReference>
<gene>
    <name evidence="10" type="ORF">DUNSADRAFT_11861</name>
</gene>
<dbReference type="InterPro" id="IPR027417">
    <property type="entry name" value="P-loop_NTPase"/>
</dbReference>
<feature type="region of interest" description="Disordered" evidence="6">
    <location>
        <begin position="54"/>
        <end position="79"/>
    </location>
</feature>
<feature type="compositionally biased region" description="Basic residues" evidence="6">
    <location>
        <begin position="618"/>
        <end position="628"/>
    </location>
</feature>
<dbReference type="InterPro" id="IPR014014">
    <property type="entry name" value="RNA_helicase_DEAD_Q_motif"/>
</dbReference>
<evidence type="ECO:0000259" key="7">
    <source>
        <dbReference type="PROSITE" id="PS51192"/>
    </source>
</evidence>
<evidence type="ECO:0000256" key="1">
    <source>
        <dbReference type="ARBA" id="ARBA00022741"/>
    </source>
</evidence>
<keyword evidence="2 10" id="KW-0378">Hydrolase</keyword>
<keyword evidence="4" id="KW-0067">ATP-binding</keyword>
<sequence>MLLSKCLSRWRSVPLYSTAFSDAQSLVRRLSGWSSHRNTARGQPRIVNVAADPAAVDTASSEHAGPPAAGPIPASPHQPSPEVYSRFSHLLLGDQLIRALDALNIQEPTEIQNLAVPAIMRGGDHMMASHTGSGKTLAYLLPIVEELKRAEREEGFVARPKRPRVLIVGPTKELTEQIKDVAKALCHFAKFRVTCLNSPQRRSLQLSKLMGPIDVVVSTPTRLLQSYKEGHLYFTDVRHLVVDEADTIFAEGWGAELEDILRPLRSRPTPVQTILVSATMAKPIKRLLATQFPDMNMLETASLHKGITGSQHEFVSQHAGRDKLDLLSEVMGPYVARGKKLLVFCNSVDSSRAVEYFCREQGMPAVCYNGEMTVAARQQSMERFSGAAALPMKGQESSVSREKQPIMIATDIAARGLDFTGHVDLVINFDFPYTAVDYIHRSGRTARAGRTGHVVSLVGKHDRTLAQRIEWALDHGEPLDQLSADPKILPPSQRRLPSKDSKPPTLKALRQQQQQQSLTARRYPSAKEARRAAQGAGPKGTTGYGLPKKGVEDGERPTSSSRSGQSMRSSRSIGRSSVRKGGAKSKAGIRLTAGPKRGAARVEVMQERLQQQNQQKASSKKGKRRGRK</sequence>
<dbReference type="SUPFAM" id="SSF52540">
    <property type="entry name" value="P-loop containing nucleoside triphosphate hydrolases"/>
    <property type="match status" value="1"/>
</dbReference>
<protein>
    <submittedName>
        <fullName evidence="10">P-loop containing nucleoside triphosphate hydrolase protein</fullName>
    </submittedName>
</protein>
<evidence type="ECO:0000256" key="4">
    <source>
        <dbReference type="ARBA" id="ARBA00022840"/>
    </source>
</evidence>
<dbReference type="InterPro" id="IPR014001">
    <property type="entry name" value="Helicase_ATP-bd"/>
</dbReference>
<evidence type="ECO:0000313" key="11">
    <source>
        <dbReference type="Proteomes" id="UP000815325"/>
    </source>
</evidence>